<dbReference type="Proteomes" id="UP000092584">
    <property type="component" value="Unassembled WGS sequence"/>
</dbReference>
<organism evidence="1 2">
    <name type="scientific">Polaribacter vadi</name>
    <dbReference type="NCBI Taxonomy" id="1774273"/>
    <lineage>
        <taxon>Bacteria</taxon>
        <taxon>Pseudomonadati</taxon>
        <taxon>Bacteroidota</taxon>
        <taxon>Flavobacteriia</taxon>
        <taxon>Flavobacteriales</taxon>
        <taxon>Flavobacteriaceae</taxon>
    </lineage>
</organism>
<accession>A0A1B8TZI6</accession>
<dbReference type="KEGG" id="pob:LPB03_08660"/>
<dbReference type="AlphaFoldDB" id="A0A1B8TZI6"/>
<dbReference type="RefSeq" id="WP_065318517.1">
    <property type="nucleotide sequence ID" value="NZ_CP017477.1"/>
</dbReference>
<protein>
    <recommendedName>
        <fullName evidence="3">DUF1566 domain-containing protein</fullName>
    </recommendedName>
</protein>
<proteinExistence type="predicted"/>
<sequence>MKRILLILALTFTTIGFSQTPEKMSYQAIIRDANDNLLSNKSIGLQISILQNTATGKTVYLETHTPTTNINGLITIEIGTGFVVSGVFSQIDWSSGNYFIKSETDPLGGTDYSISGTSQLLSVPYALHAKTAENFSAYKIGDAAHGGIVFWVDESGQHGLVFSANEISDATKWFAGTFGSTQAKGNGVGAGKANSSIIISSHVFLGDDGELYAARLCNELEVVSNNVIYGDWYLPSVFELKLMSLNVATLNATTTSISGDNLSNNFYWSSTEASNSMSKIVNPTNGQESSVLKGSLNRVRAVRTF</sequence>
<comment type="caution">
    <text evidence="1">The sequence shown here is derived from an EMBL/GenBank/DDBJ whole genome shotgun (WGS) entry which is preliminary data.</text>
</comment>
<evidence type="ECO:0000313" key="1">
    <source>
        <dbReference type="EMBL" id="OBY65040.1"/>
    </source>
</evidence>
<dbReference type="OrthoDB" id="9765957at2"/>
<dbReference type="EMBL" id="LSFM01000020">
    <property type="protein sequence ID" value="OBY65040.1"/>
    <property type="molecule type" value="Genomic_DNA"/>
</dbReference>
<evidence type="ECO:0000313" key="2">
    <source>
        <dbReference type="Proteomes" id="UP000092584"/>
    </source>
</evidence>
<evidence type="ECO:0008006" key="3">
    <source>
        <dbReference type="Google" id="ProtNLM"/>
    </source>
</evidence>
<keyword evidence="2" id="KW-1185">Reference proteome</keyword>
<dbReference type="STRING" id="1774273.LPB03_08660"/>
<gene>
    <name evidence="1" type="ORF">LPB3_05020</name>
</gene>
<name>A0A1B8TZI6_9FLAO</name>
<reference evidence="2" key="1">
    <citation type="submission" date="2016-02" db="EMBL/GenBank/DDBJ databases">
        <authorList>
            <person name="Shin S.-K."/>
            <person name="Yi H."/>
            <person name="Kim E."/>
        </authorList>
    </citation>
    <scope>NUCLEOTIDE SEQUENCE [LARGE SCALE GENOMIC DNA]</scope>
    <source>
        <strain evidence="2">LPB0003</strain>
    </source>
</reference>